<dbReference type="InterPro" id="IPR013221">
    <property type="entry name" value="Mur_ligase_cen"/>
</dbReference>
<keyword evidence="7" id="KW-0963">Cytoplasm</keyword>
<comment type="function">
    <text evidence="1 15">Cell wall formation. Catalyzes the addition of glutamate to the nucleotide precursor UDP-N-acetylmuramoyl-L-alanine (UMA).</text>
</comment>
<dbReference type="InterPro" id="IPR036615">
    <property type="entry name" value="Mur_ligase_C_dom_sf"/>
</dbReference>
<keyword evidence="11 15" id="KW-0133">Cell shape</keyword>
<sequence>YAVGNIGVPISEVVEKATNKDLLVVEMSSFQLLGVTDIKPKVAAIVDIYNNVHLDYHKTFDNYVEAKLRITQSQDQNDYFIANFDQKNILDRELKKTKAKVQTFSETDKTADYFIGDEYLESKDDHQIMKISDIKIPGIHNQQNCLVAIAISKLMGADDSDIQYALSTFTGATHRLQYVMTYNDRKIYNDSKSTNIEAATVAIPSFKEPEVLIAGGLDRGFMFDSLVPLFKKHVKSIVLYGETKYLLADAARKAGIKDIVIVNTLQEAVPRAYELSEAGDVILFSPACASWDQFNTFEERGDFFVKFIKELKTK</sequence>
<comment type="similarity">
    <text evidence="4">Belongs to the MurCDEF family.</text>
</comment>
<dbReference type="Pfam" id="PF08245">
    <property type="entry name" value="Mur_ligase_M"/>
    <property type="match status" value="1"/>
</dbReference>
<dbReference type="Proteomes" id="UP000231914">
    <property type="component" value="Unassembled WGS sequence"/>
</dbReference>
<proteinExistence type="inferred from homology"/>
<feature type="domain" description="Mur ligase C-terminal" evidence="16">
    <location>
        <begin position="174"/>
        <end position="288"/>
    </location>
</feature>
<dbReference type="SUPFAM" id="SSF53244">
    <property type="entry name" value="MurD-like peptide ligases, peptide-binding domain"/>
    <property type="match status" value="1"/>
</dbReference>
<keyword evidence="15" id="KW-0132">Cell division</keyword>
<dbReference type="PANTHER" id="PTHR43692:SF1">
    <property type="entry name" value="UDP-N-ACETYLMURAMOYLALANINE--D-GLUTAMATE LIGASE"/>
    <property type="match status" value="1"/>
</dbReference>
<dbReference type="EMBL" id="MKXG01000448">
    <property type="protein sequence ID" value="PJZ07617.1"/>
    <property type="molecule type" value="Genomic_DNA"/>
</dbReference>
<dbReference type="GO" id="GO:0008360">
    <property type="term" value="P:regulation of cell shape"/>
    <property type="evidence" value="ECO:0007669"/>
    <property type="project" value="UniProtKB-KW"/>
</dbReference>
<dbReference type="InterPro" id="IPR036565">
    <property type="entry name" value="Mur-like_cat_sf"/>
</dbReference>
<evidence type="ECO:0000256" key="3">
    <source>
        <dbReference type="ARBA" id="ARBA00004752"/>
    </source>
</evidence>
<evidence type="ECO:0000256" key="10">
    <source>
        <dbReference type="ARBA" id="ARBA00022840"/>
    </source>
</evidence>
<dbReference type="InterPro" id="IPR004101">
    <property type="entry name" value="Mur_ligase_C"/>
</dbReference>
<organism evidence="18 19">
    <name type="scientific">Lactobacillus crispatus</name>
    <dbReference type="NCBI Taxonomy" id="47770"/>
    <lineage>
        <taxon>Bacteria</taxon>
        <taxon>Bacillati</taxon>
        <taxon>Bacillota</taxon>
        <taxon>Bacilli</taxon>
        <taxon>Lactobacillales</taxon>
        <taxon>Lactobacillaceae</taxon>
        <taxon>Lactobacillus</taxon>
    </lineage>
</organism>
<comment type="subcellular location">
    <subcellularLocation>
        <location evidence="2 15">Cytoplasm</location>
    </subcellularLocation>
</comment>
<evidence type="ECO:0000256" key="6">
    <source>
        <dbReference type="ARBA" id="ARBA00015655"/>
    </source>
</evidence>
<keyword evidence="13 15" id="KW-0961">Cell wall biogenesis/degradation</keyword>
<keyword evidence="8 18" id="KW-0436">Ligase</keyword>
<evidence type="ECO:0000256" key="4">
    <source>
        <dbReference type="ARBA" id="ARBA00010416"/>
    </source>
</evidence>
<comment type="pathway">
    <text evidence="3 15">Cell wall biogenesis; peptidoglycan biosynthesis.</text>
</comment>
<comment type="caution">
    <text evidence="18">The sequence shown here is derived from an EMBL/GenBank/DDBJ whole genome shotgun (WGS) entry which is preliminary data.</text>
</comment>
<evidence type="ECO:0000256" key="8">
    <source>
        <dbReference type="ARBA" id="ARBA00022598"/>
    </source>
</evidence>
<evidence type="ECO:0000256" key="2">
    <source>
        <dbReference type="ARBA" id="ARBA00004496"/>
    </source>
</evidence>
<dbReference type="GO" id="GO:0009252">
    <property type="term" value="P:peptidoglycan biosynthetic process"/>
    <property type="evidence" value="ECO:0007669"/>
    <property type="project" value="UniProtKB-UniPathway"/>
</dbReference>
<keyword evidence="9" id="KW-0547">Nucleotide-binding</keyword>
<dbReference type="InterPro" id="IPR005762">
    <property type="entry name" value="MurD"/>
</dbReference>
<name>A0A2M9WJ71_9LACO</name>
<evidence type="ECO:0000256" key="12">
    <source>
        <dbReference type="ARBA" id="ARBA00022984"/>
    </source>
</evidence>
<reference evidence="18 19" key="1">
    <citation type="submission" date="2016-10" db="EMBL/GenBank/DDBJ databases">
        <title>WGS of isloates from the oral cavity of healthy individuals.</title>
        <authorList>
            <person name="Sharma S."/>
            <person name="Pal V.K."/>
            <person name="Patil P.B."/>
            <person name="Korpole S."/>
            <person name="Grover V."/>
        </authorList>
    </citation>
    <scope>NUCLEOTIDE SEQUENCE [LARGE SCALE GENOMIC DNA]</scope>
    <source>
        <strain evidence="18 19">DISK12</strain>
    </source>
</reference>
<evidence type="ECO:0000313" key="18">
    <source>
        <dbReference type="EMBL" id="PJZ07617.1"/>
    </source>
</evidence>
<dbReference type="NCBIfam" id="TIGR01087">
    <property type="entry name" value="murD"/>
    <property type="match status" value="1"/>
</dbReference>
<evidence type="ECO:0000256" key="11">
    <source>
        <dbReference type="ARBA" id="ARBA00022960"/>
    </source>
</evidence>
<dbReference type="GO" id="GO:0005524">
    <property type="term" value="F:ATP binding"/>
    <property type="evidence" value="ECO:0007669"/>
    <property type="project" value="UniProtKB-KW"/>
</dbReference>
<dbReference type="SUPFAM" id="SSF53623">
    <property type="entry name" value="MurD-like peptide ligases, catalytic domain"/>
    <property type="match status" value="1"/>
</dbReference>
<accession>A0A2M9WJ71</accession>
<dbReference type="PANTHER" id="PTHR43692">
    <property type="entry name" value="UDP-N-ACETYLMURAMOYLALANINE--D-GLUTAMATE LIGASE"/>
    <property type="match status" value="1"/>
</dbReference>
<evidence type="ECO:0000313" key="19">
    <source>
        <dbReference type="Proteomes" id="UP000231914"/>
    </source>
</evidence>
<evidence type="ECO:0000256" key="15">
    <source>
        <dbReference type="RuleBase" id="RU003664"/>
    </source>
</evidence>
<evidence type="ECO:0000256" key="1">
    <source>
        <dbReference type="ARBA" id="ARBA00002734"/>
    </source>
</evidence>
<dbReference type="GO" id="GO:0051301">
    <property type="term" value="P:cell division"/>
    <property type="evidence" value="ECO:0007669"/>
    <property type="project" value="UniProtKB-KW"/>
</dbReference>
<protein>
    <recommendedName>
        <fullName evidence="6 15">UDP-N-acetylmuramoylalanine--D-glutamate ligase</fullName>
        <ecNumber evidence="5 15">6.3.2.9</ecNumber>
    </recommendedName>
</protein>
<dbReference type="Gene3D" id="3.40.1190.10">
    <property type="entry name" value="Mur-like, catalytic domain"/>
    <property type="match status" value="1"/>
</dbReference>
<dbReference type="EC" id="6.3.2.9" evidence="5 15"/>
<dbReference type="Pfam" id="PF02875">
    <property type="entry name" value="Mur_ligase_C"/>
    <property type="match status" value="1"/>
</dbReference>
<evidence type="ECO:0000256" key="5">
    <source>
        <dbReference type="ARBA" id="ARBA00012212"/>
    </source>
</evidence>
<dbReference type="UniPathway" id="UPA00219"/>
<keyword evidence="10" id="KW-0067">ATP-binding</keyword>
<keyword evidence="12 15" id="KW-0573">Peptidoglycan synthesis</keyword>
<dbReference type="GO" id="GO:0071555">
    <property type="term" value="P:cell wall organization"/>
    <property type="evidence" value="ECO:0007669"/>
    <property type="project" value="UniProtKB-KW"/>
</dbReference>
<evidence type="ECO:0000256" key="9">
    <source>
        <dbReference type="ARBA" id="ARBA00022741"/>
    </source>
</evidence>
<feature type="non-terminal residue" evidence="18">
    <location>
        <position position="1"/>
    </location>
</feature>
<evidence type="ECO:0000259" key="17">
    <source>
        <dbReference type="Pfam" id="PF08245"/>
    </source>
</evidence>
<evidence type="ECO:0000256" key="13">
    <source>
        <dbReference type="ARBA" id="ARBA00023316"/>
    </source>
</evidence>
<keyword evidence="15" id="KW-0131">Cell cycle</keyword>
<gene>
    <name evidence="18" type="ORF">BHU41_11075</name>
</gene>
<feature type="domain" description="Mur ligase central" evidence="17">
    <location>
        <begin position="16"/>
        <end position="151"/>
    </location>
</feature>
<dbReference type="AlphaFoldDB" id="A0A2M9WJ71"/>
<evidence type="ECO:0000256" key="14">
    <source>
        <dbReference type="ARBA" id="ARBA00047632"/>
    </source>
</evidence>
<comment type="catalytic activity">
    <reaction evidence="14 15">
        <text>UDP-N-acetyl-alpha-D-muramoyl-L-alanine + D-glutamate + ATP = UDP-N-acetyl-alpha-D-muramoyl-L-alanyl-D-glutamate + ADP + phosphate + H(+)</text>
        <dbReference type="Rhea" id="RHEA:16429"/>
        <dbReference type="ChEBI" id="CHEBI:15378"/>
        <dbReference type="ChEBI" id="CHEBI:29986"/>
        <dbReference type="ChEBI" id="CHEBI:30616"/>
        <dbReference type="ChEBI" id="CHEBI:43474"/>
        <dbReference type="ChEBI" id="CHEBI:83898"/>
        <dbReference type="ChEBI" id="CHEBI:83900"/>
        <dbReference type="ChEBI" id="CHEBI:456216"/>
        <dbReference type="EC" id="6.3.2.9"/>
    </reaction>
</comment>
<dbReference type="Gene3D" id="3.90.190.20">
    <property type="entry name" value="Mur ligase, C-terminal domain"/>
    <property type="match status" value="1"/>
</dbReference>
<evidence type="ECO:0000256" key="7">
    <source>
        <dbReference type="ARBA" id="ARBA00022490"/>
    </source>
</evidence>
<dbReference type="GO" id="GO:0005737">
    <property type="term" value="C:cytoplasm"/>
    <property type="evidence" value="ECO:0007669"/>
    <property type="project" value="UniProtKB-SubCell"/>
</dbReference>
<dbReference type="RefSeq" id="WP_100733450.1">
    <property type="nucleotide sequence ID" value="NZ_MKXG01000448.1"/>
</dbReference>
<evidence type="ECO:0000259" key="16">
    <source>
        <dbReference type="Pfam" id="PF02875"/>
    </source>
</evidence>
<dbReference type="GO" id="GO:0008764">
    <property type="term" value="F:UDP-N-acetylmuramoylalanine-D-glutamate ligase activity"/>
    <property type="evidence" value="ECO:0007669"/>
    <property type="project" value="UniProtKB-EC"/>
</dbReference>